<organism evidence="1 2">
    <name type="scientific">Avena sativa</name>
    <name type="common">Oat</name>
    <dbReference type="NCBI Taxonomy" id="4498"/>
    <lineage>
        <taxon>Eukaryota</taxon>
        <taxon>Viridiplantae</taxon>
        <taxon>Streptophyta</taxon>
        <taxon>Embryophyta</taxon>
        <taxon>Tracheophyta</taxon>
        <taxon>Spermatophyta</taxon>
        <taxon>Magnoliopsida</taxon>
        <taxon>Liliopsida</taxon>
        <taxon>Poales</taxon>
        <taxon>Poaceae</taxon>
        <taxon>BOP clade</taxon>
        <taxon>Pooideae</taxon>
        <taxon>Poodae</taxon>
        <taxon>Poeae</taxon>
        <taxon>Poeae Chloroplast Group 1 (Aveneae type)</taxon>
        <taxon>Aveninae</taxon>
        <taxon>Avena</taxon>
    </lineage>
</organism>
<proteinExistence type="predicted"/>
<dbReference type="EnsemblPlants" id="AVESA.00010b.r2.6AG1039780.1">
    <property type="protein sequence ID" value="AVESA.00010b.r2.6AG1039780.1.CDS.1"/>
    <property type="gene ID" value="AVESA.00010b.r2.6AG1039780"/>
</dbReference>
<keyword evidence="2" id="KW-1185">Reference proteome</keyword>
<accession>A0ACD5YWM0</accession>
<name>A0ACD5YWM0_AVESA</name>
<dbReference type="Proteomes" id="UP001732700">
    <property type="component" value="Chromosome 6A"/>
</dbReference>
<evidence type="ECO:0000313" key="1">
    <source>
        <dbReference type="EnsemblPlants" id="AVESA.00010b.r2.6AG1039780.1.CDS.1"/>
    </source>
</evidence>
<reference evidence="1" key="1">
    <citation type="submission" date="2021-05" db="EMBL/GenBank/DDBJ databases">
        <authorList>
            <person name="Scholz U."/>
            <person name="Mascher M."/>
            <person name="Fiebig A."/>
        </authorList>
    </citation>
    <scope>NUCLEOTIDE SEQUENCE [LARGE SCALE GENOMIC DNA]</scope>
</reference>
<evidence type="ECO:0000313" key="2">
    <source>
        <dbReference type="Proteomes" id="UP001732700"/>
    </source>
</evidence>
<sequence>MKLTMLTLHNLVRLLLLVCAGGIAPATEAACGGGGGRWDLLQRSIGVSAMHMQLLHNDRVIIFDRTNFGRSNLSLPDGRCRRNPRDLALPVDCTAHSAEYHVAPNTFRPLSIFTDTVCSSGAVAPDGTLVQTGGWNDGARNARTMRACDDGDDEGSCDWIETQDALAVNRWYATNQILPDGRAFIVGGRAQFNYEFFPKAYASDSSTIALPFLETTDPEENNLYPFVHLNIDGNLFIFANNRAVLLDYRKNEIVRTYPELAGGDPRNYPSSGSSVLLSLKPSPTEAEVLVCGGAPTGSRTSAKHNIFSPALTTCGRIKITDASPSWVVETMPSPRVMGDMVLLPNGAEVLIINGAMDGSAGMESASTPAYAPVVYRPDHLPGDRFEEQCSTDIARMYHSSAILLRDGRILVGGSNPHIYYNFSNVRYPTDLSLEAFSPEYLDSSNDILRPKITDPSPTGAPVSVTYGDSMKLQFEVHAPTKCVDGGGIGLLMSVTMVAPSFTTHSFAMNQRLLFLDVVETTPVLNRAGAYEASVVMPATAVLAPPGYYMIFVVNGHIPSEGTWVHIQ</sequence>
<reference evidence="1" key="2">
    <citation type="submission" date="2025-09" db="UniProtKB">
        <authorList>
            <consortium name="EnsemblPlants"/>
        </authorList>
    </citation>
    <scope>IDENTIFICATION</scope>
</reference>
<protein>
    <submittedName>
        <fullName evidence="1">Uncharacterized protein</fullName>
    </submittedName>
</protein>